<evidence type="ECO:0000313" key="4">
    <source>
        <dbReference type="Proteomes" id="UP000031307"/>
    </source>
</evidence>
<comment type="caution">
    <text evidence="3">The sequence shown here is derived from an EMBL/GenBank/DDBJ whole genome shotgun (WGS) entry which is preliminary data.</text>
</comment>
<feature type="transmembrane region" description="Helical" evidence="2">
    <location>
        <begin position="59"/>
        <end position="88"/>
    </location>
</feature>
<organism evidence="3 4">
    <name type="scientific">Parachlamydia acanthamoebae</name>
    <dbReference type="NCBI Taxonomy" id="83552"/>
    <lineage>
        <taxon>Bacteria</taxon>
        <taxon>Pseudomonadati</taxon>
        <taxon>Chlamydiota</taxon>
        <taxon>Chlamydiia</taxon>
        <taxon>Parachlamydiales</taxon>
        <taxon>Parachlamydiaceae</taxon>
        <taxon>Parachlamydia</taxon>
    </lineage>
</organism>
<protein>
    <submittedName>
        <fullName evidence="3">Uncharacterized protein</fullName>
    </submittedName>
</protein>
<dbReference type="AlphaFoldDB" id="A0A0C1EJT7"/>
<sequence>MKFEFNKRGNMSSELPPDPASQEPEKDPKESKETPPPEKDKLDTFYGFAKKNTRDTAAYVLLLIGIIWSFFNSFYGGVLVGLVAGAYYSEEILTFIKSIKEEIEEYGTASSLILAGTLLAFFVASPGIFLGGAIVIALKEALASSGKNT</sequence>
<keyword evidence="2" id="KW-0472">Membrane</keyword>
<keyword evidence="2" id="KW-0812">Transmembrane</keyword>
<accession>A0A0C1EJT7</accession>
<dbReference type="PATRIC" id="fig|83552.4.peg.2077"/>
<name>A0A0C1EJT7_9BACT</name>
<evidence type="ECO:0000313" key="3">
    <source>
        <dbReference type="EMBL" id="KIA76804.1"/>
    </source>
</evidence>
<feature type="region of interest" description="Disordered" evidence="1">
    <location>
        <begin position="1"/>
        <end position="41"/>
    </location>
</feature>
<dbReference type="EMBL" id="JSAM01000105">
    <property type="protein sequence ID" value="KIA76804.1"/>
    <property type="molecule type" value="Genomic_DNA"/>
</dbReference>
<evidence type="ECO:0000256" key="2">
    <source>
        <dbReference type="SAM" id="Phobius"/>
    </source>
</evidence>
<evidence type="ECO:0000256" key="1">
    <source>
        <dbReference type="SAM" id="MobiDB-lite"/>
    </source>
</evidence>
<gene>
    <name evidence="3" type="ORF">DB43_HJ00150</name>
</gene>
<reference evidence="3 4" key="1">
    <citation type="journal article" date="2014" name="Mol. Biol. Evol.">
        <title>Massive expansion of Ubiquitination-related gene families within the Chlamydiae.</title>
        <authorList>
            <person name="Domman D."/>
            <person name="Collingro A."/>
            <person name="Lagkouvardos I."/>
            <person name="Gehre L."/>
            <person name="Weinmaier T."/>
            <person name="Rattei T."/>
            <person name="Subtil A."/>
            <person name="Horn M."/>
        </authorList>
    </citation>
    <scope>NUCLEOTIDE SEQUENCE [LARGE SCALE GENOMIC DNA]</scope>
    <source>
        <strain evidence="3 4">OEW1</strain>
    </source>
</reference>
<keyword evidence="2" id="KW-1133">Transmembrane helix</keyword>
<dbReference type="Proteomes" id="UP000031307">
    <property type="component" value="Unassembled WGS sequence"/>
</dbReference>
<proteinExistence type="predicted"/>
<feature type="transmembrane region" description="Helical" evidence="2">
    <location>
        <begin position="108"/>
        <end position="138"/>
    </location>
</feature>
<feature type="compositionally biased region" description="Basic and acidic residues" evidence="1">
    <location>
        <begin position="23"/>
        <end position="41"/>
    </location>
</feature>